<dbReference type="Pfam" id="PF00651">
    <property type="entry name" value="BTB"/>
    <property type="match status" value="1"/>
</dbReference>
<evidence type="ECO:0000259" key="1">
    <source>
        <dbReference type="PROSITE" id="PS50097"/>
    </source>
</evidence>
<sequence>MAKTFSEDLLEDFKTLYETRERYDTIITVGKKPNVESIHAHSLILCIRSSYFRRALSDGWAKRKDGYFVLSKPNISALTFNIILKFLYCGIVDLNNQKDEIILELLIAADELLIQKLTDFTQEFLIKNSRKFLQQSPIKMVHFITYNIQFNELYEIYLETICKKPNLLFDSEEFLSLKEDALKLILKCDNLDMKECDIWKKLIKWGIAQNIMLESDIMCEDTNNEDMCEDTNNEDMCEDTKSEDMCEDTNNEDMCEDEDVNALNKTLHELIEHIRFYQMDHKEFMPEVWKYKHFLSEHLIEDILTCFLDPDTKPSYNPFLIRWGNFKIDSVLIKKDIALLLTKWIDKKSINDKTSKGSHYKFNLLFRSSLDGLSSQTFHRKCDSKGATITIVKIQNSDLLIGGYNPLDWNSENIMRTTTDSFIFAFEYNDPKDATISRINHDNSIHAIGCYEDYGPWFGKGPDLRVQNNSKIWKLKSKSYPRIVTVDLVTVLDYEVFQVVRNVTEKLK</sequence>
<dbReference type="PANTHER" id="PTHR24410">
    <property type="entry name" value="HL07962P-RELATED"/>
    <property type="match status" value="1"/>
</dbReference>
<dbReference type="InterPro" id="IPR006571">
    <property type="entry name" value="TLDc_dom"/>
</dbReference>
<evidence type="ECO:0000259" key="2">
    <source>
        <dbReference type="PROSITE" id="PS51886"/>
    </source>
</evidence>
<dbReference type="InterPro" id="IPR011705">
    <property type="entry name" value="BACK"/>
</dbReference>
<protein>
    <submittedName>
        <fullName evidence="3">Btb/poz domain-containing protein 19-like</fullName>
    </submittedName>
</protein>
<dbReference type="CDD" id="cd18186">
    <property type="entry name" value="BTB_POZ_ZBTB_KLHL-like"/>
    <property type="match status" value="1"/>
</dbReference>
<dbReference type="Gene3D" id="3.30.710.10">
    <property type="entry name" value="Potassium Channel Kv1.1, Chain A"/>
    <property type="match status" value="1"/>
</dbReference>
<dbReference type="OrthoDB" id="298084at2759"/>
<dbReference type="PROSITE" id="PS50097">
    <property type="entry name" value="BTB"/>
    <property type="match status" value="1"/>
</dbReference>
<feature type="domain" description="BTB" evidence="1">
    <location>
        <begin position="23"/>
        <end position="96"/>
    </location>
</feature>
<accession>A0A8H3X7H9</accession>
<dbReference type="SUPFAM" id="SSF54695">
    <property type="entry name" value="POZ domain"/>
    <property type="match status" value="1"/>
</dbReference>
<feature type="domain" description="TLDc" evidence="2">
    <location>
        <begin position="331"/>
        <end position="508"/>
    </location>
</feature>
<dbReference type="AlphaFoldDB" id="A0A8H3X7H9"/>
<evidence type="ECO:0000313" key="3">
    <source>
        <dbReference type="EMBL" id="KAF0424048.1"/>
    </source>
</evidence>
<organism evidence="3 4">
    <name type="scientific">Gigaspora margarita</name>
    <dbReference type="NCBI Taxonomy" id="4874"/>
    <lineage>
        <taxon>Eukaryota</taxon>
        <taxon>Fungi</taxon>
        <taxon>Fungi incertae sedis</taxon>
        <taxon>Mucoromycota</taxon>
        <taxon>Glomeromycotina</taxon>
        <taxon>Glomeromycetes</taxon>
        <taxon>Diversisporales</taxon>
        <taxon>Gigasporaceae</taxon>
        <taxon>Gigaspora</taxon>
    </lineage>
</organism>
<dbReference type="SMART" id="SM00584">
    <property type="entry name" value="TLDc"/>
    <property type="match status" value="1"/>
</dbReference>
<dbReference type="Pfam" id="PF07534">
    <property type="entry name" value="TLD"/>
    <property type="match status" value="1"/>
</dbReference>
<gene>
    <name evidence="3" type="ORF">F8M41_006663</name>
</gene>
<name>A0A8H3X7H9_GIGMA</name>
<dbReference type="PROSITE" id="PS51886">
    <property type="entry name" value="TLDC"/>
    <property type="match status" value="1"/>
</dbReference>
<dbReference type="InterPro" id="IPR000210">
    <property type="entry name" value="BTB/POZ_dom"/>
</dbReference>
<comment type="caution">
    <text evidence="3">The sequence shown here is derived from an EMBL/GenBank/DDBJ whole genome shotgun (WGS) entry which is preliminary data.</text>
</comment>
<evidence type="ECO:0000313" key="4">
    <source>
        <dbReference type="Proteomes" id="UP000439903"/>
    </source>
</evidence>
<proteinExistence type="predicted"/>
<dbReference type="InterPro" id="IPR011333">
    <property type="entry name" value="SKP1/BTB/POZ_sf"/>
</dbReference>
<keyword evidence="4" id="KW-1185">Reference proteome</keyword>
<dbReference type="InterPro" id="IPR051481">
    <property type="entry name" value="BTB-POZ/Galectin-3-binding"/>
</dbReference>
<reference evidence="3 4" key="1">
    <citation type="journal article" date="2019" name="Environ. Microbiol.">
        <title>At the nexus of three kingdoms: the genome of the mycorrhizal fungus Gigaspora margarita provides insights into plant, endobacterial and fungal interactions.</title>
        <authorList>
            <person name="Venice F."/>
            <person name="Ghignone S."/>
            <person name="Salvioli di Fossalunga A."/>
            <person name="Amselem J."/>
            <person name="Novero M."/>
            <person name="Xianan X."/>
            <person name="Sedzielewska Toro K."/>
            <person name="Morin E."/>
            <person name="Lipzen A."/>
            <person name="Grigoriev I.V."/>
            <person name="Henrissat B."/>
            <person name="Martin F.M."/>
            <person name="Bonfante P."/>
        </authorList>
    </citation>
    <scope>NUCLEOTIDE SEQUENCE [LARGE SCALE GENOMIC DNA]</scope>
    <source>
        <strain evidence="3 4">BEG34</strain>
    </source>
</reference>
<dbReference type="Pfam" id="PF07707">
    <property type="entry name" value="BACK"/>
    <property type="match status" value="1"/>
</dbReference>
<dbReference type="EMBL" id="WTPW01001659">
    <property type="protein sequence ID" value="KAF0424048.1"/>
    <property type="molecule type" value="Genomic_DNA"/>
</dbReference>
<dbReference type="SMART" id="SM00225">
    <property type="entry name" value="BTB"/>
    <property type="match status" value="1"/>
</dbReference>
<dbReference type="PANTHER" id="PTHR24410:SF23">
    <property type="entry name" value="BTB DOMAIN-CONTAINING PROTEIN-RELATED"/>
    <property type="match status" value="1"/>
</dbReference>
<dbReference type="Proteomes" id="UP000439903">
    <property type="component" value="Unassembled WGS sequence"/>
</dbReference>